<feature type="domain" description="Ima1 N-terminal" evidence="8">
    <location>
        <begin position="12"/>
        <end position="138"/>
    </location>
</feature>
<comment type="subcellular location">
    <subcellularLocation>
        <location evidence="1">Nucleus inner membrane</location>
        <topology evidence="1">Multi-pass membrane protein</topology>
    </subcellularLocation>
</comment>
<dbReference type="EMBL" id="OZ037944">
    <property type="protein sequence ID" value="CAL1695581.1"/>
    <property type="molecule type" value="Genomic_DNA"/>
</dbReference>
<feature type="region of interest" description="Disordered" evidence="6">
    <location>
        <begin position="381"/>
        <end position="469"/>
    </location>
</feature>
<protein>
    <recommendedName>
        <fullName evidence="8">Ima1 N-terminal domain-containing protein</fullName>
    </recommendedName>
</protein>
<feature type="transmembrane region" description="Helical" evidence="7">
    <location>
        <begin position="224"/>
        <end position="245"/>
    </location>
</feature>
<feature type="compositionally biased region" description="Polar residues" evidence="6">
    <location>
        <begin position="403"/>
        <end position="417"/>
    </location>
</feature>
<feature type="compositionally biased region" description="Low complexity" evidence="6">
    <location>
        <begin position="349"/>
        <end position="363"/>
    </location>
</feature>
<feature type="compositionally biased region" description="Acidic residues" evidence="6">
    <location>
        <begin position="422"/>
        <end position="442"/>
    </location>
</feature>
<evidence type="ECO:0000256" key="7">
    <source>
        <dbReference type="SAM" id="Phobius"/>
    </source>
</evidence>
<feature type="region of interest" description="Disordered" evidence="6">
    <location>
        <begin position="333"/>
        <end position="363"/>
    </location>
</feature>
<keyword evidence="10" id="KW-1185">Reference proteome</keyword>
<dbReference type="Pfam" id="PF09779">
    <property type="entry name" value="Ima1_N"/>
    <property type="match status" value="1"/>
</dbReference>
<feature type="transmembrane region" description="Helical" evidence="7">
    <location>
        <begin position="192"/>
        <end position="212"/>
    </location>
</feature>
<dbReference type="Proteomes" id="UP001497453">
    <property type="component" value="Chromosome 1"/>
</dbReference>
<name>A0ABP1CIN7_9APHY</name>
<feature type="transmembrane region" description="Helical" evidence="7">
    <location>
        <begin position="306"/>
        <end position="327"/>
    </location>
</feature>
<dbReference type="InterPro" id="IPR042321">
    <property type="entry name" value="Ima1"/>
</dbReference>
<evidence type="ECO:0000313" key="9">
    <source>
        <dbReference type="EMBL" id="CAL1695581.1"/>
    </source>
</evidence>
<keyword evidence="4 7" id="KW-0472">Membrane</keyword>
<feature type="compositionally biased region" description="Basic residues" evidence="6">
    <location>
        <begin position="456"/>
        <end position="468"/>
    </location>
</feature>
<keyword evidence="3 7" id="KW-1133">Transmembrane helix</keyword>
<gene>
    <name evidence="9" type="ORF">GFSPODELE1_LOCUS812</name>
</gene>
<evidence type="ECO:0000256" key="4">
    <source>
        <dbReference type="ARBA" id="ARBA00023136"/>
    </source>
</evidence>
<evidence type="ECO:0000256" key="6">
    <source>
        <dbReference type="SAM" id="MobiDB-lite"/>
    </source>
</evidence>
<evidence type="ECO:0000313" key="10">
    <source>
        <dbReference type="Proteomes" id="UP001497453"/>
    </source>
</evidence>
<organism evidence="9 10">
    <name type="scientific">Somion occarium</name>
    <dbReference type="NCBI Taxonomy" id="3059160"/>
    <lineage>
        <taxon>Eukaryota</taxon>
        <taxon>Fungi</taxon>
        <taxon>Dikarya</taxon>
        <taxon>Basidiomycota</taxon>
        <taxon>Agaricomycotina</taxon>
        <taxon>Agaricomycetes</taxon>
        <taxon>Polyporales</taxon>
        <taxon>Cerrenaceae</taxon>
        <taxon>Somion</taxon>
    </lineage>
</organism>
<proteinExistence type="predicted"/>
<evidence type="ECO:0000256" key="3">
    <source>
        <dbReference type="ARBA" id="ARBA00022989"/>
    </source>
</evidence>
<dbReference type="PANTHER" id="PTHR28538">
    <property type="entry name" value="INTEGRAL INNER NUCLEAR MEMBRANE PROTEIN IMA1"/>
    <property type="match status" value="1"/>
</dbReference>
<evidence type="ECO:0000259" key="8">
    <source>
        <dbReference type="Pfam" id="PF09779"/>
    </source>
</evidence>
<keyword evidence="2 7" id="KW-0812">Transmembrane</keyword>
<evidence type="ECO:0000256" key="5">
    <source>
        <dbReference type="ARBA" id="ARBA00023242"/>
    </source>
</evidence>
<keyword evidence="5" id="KW-0539">Nucleus</keyword>
<sequence length="570" mass="63860">MSNLLRRPTRATCFYCQTEVSPRNPRSFTCPECQCHNRYDATGEIISDEPAMHDESLNARSFARRASPRKDRIPTAYGSGLFCHTCLTNQMLLSNLLSNYLPDPDDPRYPGKLASYPSYRELIEKRYPAVCEDCLPAVEEEIRKRDNMARTRALGGFLKDTRGMDKHRRVEATQAEKENFEKSLFVWRIRGLLWLVTLLESLISHTAVAAGYPLPRIPASALPFIPIFVILSLGWTAWDPTYAIVKRGQLQGRVVRQKGKKEYNILQSIAWISRLAVSIILALPRFSPSWGRPYLQEPIPTQTRIFSSFFCSLELLILIRSIVVLRVQRPPPVQLRDDSSRKPLRAGLSPTPSSSRSATPVASSFETDALGPLSISTKHNLAGPSKIPTTHPIFGLPSFPDLNASSSKTNPQGQGQLNRDAMDEDEDVDNESQSEKEEDPDAMDWTPTSTPAKLDRKGKGKGKGKGKARANIVDDGSWLRPQRFFPPEEPTGLENLFEKTIKLADDERPNGATVRKGRRIGWKHSRGQVWIFVCAVVLSVLVSLVAWGYFSWQKKGSSLLSTVGIELDPS</sequence>
<feature type="transmembrane region" description="Helical" evidence="7">
    <location>
        <begin position="529"/>
        <end position="550"/>
    </location>
</feature>
<feature type="transmembrane region" description="Helical" evidence="7">
    <location>
        <begin position="265"/>
        <end position="286"/>
    </location>
</feature>
<evidence type="ECO:0000256" key="2">
    <source>
        <dbReference type="ARBA" id="ARBA00022692"/>
    </source>
</evidence>
<dbReference type="InterPro" id="IPR018617">
    <property type="entry name" value="Ima1_N"/>
</dbReference>
<dbReference type="PANTHER" id="PTHR28538:SF1">
    <property type="entry name" value="INTEGRAL INNER NUCLEAR MEMBRANE PROTEIN IMA1"/>
    <property type="match status" value="1"/>
</dbReference>
<evidence type="ECO:0000256" key="1">
    <source>
        <dbReference type="ARBA" id="ARBA00004473"/>
    </source>
</evidence>
<accession>A0ABP1CIN7</accession>
<reference evidence="10" key="1">
    <citation type="submission" date="2024-04" db="EMBL/GenBank/DDBJ databases">
        <authorList>
            <person name="Shaw F."/>
            <person name="Minotto A."/>
        </authorList>
    </citation>
    <scope>NUCLEOTIDE SEQUENCE [LARGE SCALE GENOMIC DNA]</scope>
</reference>